<proteinExistence type="predicted"/>
<comment type="caution">
    <text evidence="1">The sequence shown here is derived from an EMBL/GenBank/DDBJ whole genome shotgun (WGS) entry which is preliminary data.</text>
</comment>
<evidence type="ECO:0008006" key="3">
    <source>
        <dbReference type="Google" id="ProtNLM"/>
    </source>
</evidence>
<organism evidence="1 2">
    <name type="scientific">Xanthomonas sacchari</name>
    <dbReference type="NCBI Taxonomy" id="56458"/>
    <lineage>
        <taxon>Bacteria</taxon>
        <taxon>Pseudomonadati</taxon>
        <taxon>Pseudomonadota</taxon>
        <taxon>Gammaproteobacteria</taxon>
        <taxon>Lysobacterales</taxon>
        <taxon>Lysobacteraceae</taxon>
        <taxon>Xanthomonas</taxon>
    </lineage>
</organism>
<gene>
    <name evidence="1" type="ORF">NB700_002441</name>
</gene>
<accession>A0ABT3DWJ2</accession>
<evidence type="ECO:0000313" key="1">
    <source>
        <dbReference type="EMBL" id="MCW0399885.1"/>
    </source>
</evidence>
<dbReference type="Proteomes" id="UP001320843">
    <property type="component" value="Unassembled WGS sequence"/>
</dbReference>
<sequence>MKQKPVTLPKSKNSFMQLLLRLVAERGVPLTTGHLA</sequence>
<name>A0ABT3DWJ2_9XANT</name>
<reference evidence="1 2" key="1">
    <citation type="submission" date="2022-06" db="EMBL/GenBank/DDBJ databases">
        <title>Dynamics of rice microbiomes reveals core vertical transmitted seed endophytes.</title>
        <authorList>
            <person name="Liao K."/>
            <person name="Zhang X."/>
        </authorList>
    </citation>
    <scope>NUCLEOTIDE SEQUENCE [LARGE SCALE GENOMIC DNA]</scope>
    <source>
        <strain evidence="1 2">YT10-10-1</strain>
    </source>
</reference>
<protein>
    <recommendedName>
        <fullName evidence="3">Transcriptional regulator</fullName>
    </recommendedName>
</protein>
<keyword evidence="2" id="KW-1185">Reference proteome</keyword>
<dbReference type="EMBL" id="JANFWR010000015">
    <property type="protein sequence ID" value="MCW0399885.1"/>
    <property type="molecule type" value="Genomic_DNA"/>
</dbReference>
<evidence type="ECO:0000313" key="2">
    <source>
        <dbReference type="Proteomes" id="UP001320843"/>
    </source>
</evidence>